<dbReference type="PANTHER" id="PTHR22761">
    <property type="entry name" value="CHARGED MULTIVESICULAR BODY PROTEIN"/>
    <property type="match status" value="1"/>
</dbReference>
<evidence type="ECO:0008006" key="4">
    <source>
        <dbReference type="Google" id="ProtNLM"/>
    </source>
</evidence>
<feature type="compositionally biased region" description="Basic and acidic residues" evidence="1">
    <location>
        <begin position="459"/>
        <end position="475"/>
    </location>
</feature>
<feature type="compositionally biased region" description="Polar residues" evidence="1">
    <location>
        <begin position="449"/>
        <end position="458"/>
    </location>
</feature>
<keyword evidence="3" id="KW-1185">Reference proteome</keyword>
<dbReference type="GO" id="GO:0005771">
    <property type="term" value="C:multivesicular body"/>
    <property type="evidence" value="ECO:0007669"/>
    <property type="project" value="TreeGrafter"/>
</dbReference>
<organism evidence="2 3">
    <name type="scientific">Cercospora berteroae</name>
    <dbReference type="NCBI Taxonomy" id="357750"/>
    <lineage>
        <taxon>Eukaryota</taxon>
        <taxon>Fungi</taxon>
        <taxon>Dikarya</taxon>
        <taxon>Ascomycota</taxon>
        <taxon>Pezizomycotina</taxon>
        <taxon>Dothideomycetes</taxon>
        <taxon>Dothideomycetidae</taxon>
        <taxon>Mycosphaerellales</taxon>
        <taxon>Mycosphaerellaceae</taxon>
        <taxon>Cercospora</taxon>
    </lineage>
</organism>
<evidence type="ECO:0000256" key="1">
    <source>
        <dbReference type="SAM" id="MobiDB-lite"/>
    </source>
</evidence>
<dbReference type="GO" id="GO:0006900">
    <property type="term" value="P:vesicle budding from membrane"/>
    <property type="evidence" value="ECO:0007669"/>
    <property type="project" value="TreeGrafter"/>
</dbReference>
<dbReference type="OrthoDB" id="10250120at2759"/>
<dbReference type="Pfam" id="PF03357">
    <property type="entry name" value="Snf7"/>
    <property type="match status" value="1"/>
</dbReference>
<dbReference type="PANTHER" id="PTHR22761:SF18">
    <property type="entry name" value="SORTING PROTEIN SNF7 FAMILY PROTEIN, PUTATIVE (AFU_ORTHOLOGUE AFUA_2G16692)-RELATED"/>
    <property type="match status" value="1"/>
</dbReference>
<gene>
    <name evidence="2" type="ORF">CBER1_06768</name>
</gene>
<dbReference type="GO" id="GO:0009898">
    <property type="term" value="C:cytoplasmic side of plasma membrane"/>
    <property type="evidence" value="ECO:0007669"/>
    <property type="project" value="TreeGrafter"/>
</dbReference>
<dbReference type="GO" id="GO:0000815">
    <property type="term" value="C:ESCRT III complex"/>
    <property type="evidence" value="ECO:0007669"/>
    <property type="project" value="TreeGrafter"/>
</dbReference>
<accession>A0A2S6BSM2</accession>
<reference evidence="3" key="1">
    <citation type="journal article" date="2017" name="bioRxiv">
        <title>Conservation of a gene cluster reveals novel cercosporin biosynthetic mechanisms and extends production to the genus Colletotrichum.</title>
        <authorList>
            <person name="de Jonge R."/>
            <person name="Ebert M.K."/>
            <person name="Huitt-Roehl C.R."/>
            <person name="Pal P."/>
            <person name="Suttle J.C."/>
            <person name="Spanner R.E."/>
            <person name="Neubauer J.D."/>
            <person name="Jurick W.M.II."/>
            <person name="Stott K.A."/>
            <person name="Secor G.A."/>
            <person name="Thomma B.P.H.J."/>
            <person name="Van de Peer Y."/>
            <person name="Townsend C.A."/>
            <person name="Bolton M.D."/>
        </authorList>
    </citation>
    <scope>NUCLEOTIDE SEQUENCE [LARGE SCALE GENOMIC DNA]</scope>
    <source>
        <strain evidence="3">CBS538.71</strain>
    </source>
</reference>
<dbReference type="EMBL" id="PNEN01001784">
    <property type="protein sequence ID" value="PPJ50465.1"/>
    <property type="molecule type" value="Genomic_DNA"/>
</dbReference>
<dbReference type="GO" id="GO:0032511">
    <property type="term" value="P:late endosome to vacuole transport via multivesicular body sorting pathway"/>
    <property type="evidence" value="ECO:0007669"/>
    <property type="project" value="TreeGrafter"/>
</dbReference>
<dbReference type="InterPro" id="IPR005024">
    <property type="entry name" value="Snf7_fam"/>
</dbReference>
<evidence type="ECO:0000313" key="2">
    <source>
        <dbReference type="EMBL" id="PPJ50465.1"/>
    </source>
</evidence>
<dbReference type="Gene3D" id="6.10.140.1230">
    <property type="match status" value="1"/>
</dbReference>
<proteinExistence type="predicted"/>
<feature type="compositionally biased region" description="Basic and acidic residues" evidence="1">
    <location>
        <begin position="402"/>
        <end position="448"/>
    </location>
</feature>
<feature type="region of interest" description="Disordered" evidence="1">
    <location>
        <begin position="402"/>
        <end position="475"/>
    </location>
</feature>
<dbReference type="AlphaFoldDB" id="A0A2S6BSM2"/>
<sequence>MSELLEFLRTHDEAFRSRARLASLYSDFRHQRTTNPDGYTANSSAWLRALSAAAKAGLIPTQTGQAGGNSRFVIDSGEALLRALNTQEYGRPLALGAVLEDAVNSKALVPLKEFLHRKESLYQKTWIPTPWQVVSWSLRQLGLTGGTGGDDHLVKGSFVVVANLEATAKAVLDEASRNITSDAERVFSRELFDATFADTLGVNALSPNDLNVLLRHLARDRNAIAYDPSSRVIKFAAPNQTTGPTNITPEDISIASLRTLISSLQPQVDQLTTRISELEATARSAVSEKQMLKAKTALRQKKAATSKLEQRTATLAQLEDVYAKIEQAADQVQIVRVLEQSGQTLKSLNAQTGGVERVQDVMEGLREDMMDTEEIGNAINEVAAGEVDEGEVEDELEALERVERERIEAKEKAERDAREKDEKEKRDKEQADEAERTRARLAELDRVTENGTPATTNLETKETDLQQTDPQREAA</sequence>
<dbReference type="STRING" id="357750.A0A2S6BSM2"/>
<evidence type="ECO:0000313" key="3">
    <source>
        <dbReference type="Proteomes" id="UP000237631"/>
    </source>
</evidence>
<comment type="caution">
    <text evidence="2">The sequence shown here is derived from an EMBL/GenBank/DDBJ whole genome shotgun (WGS) entry which is preliminary data.</text>
</comment>
<protein>
    <recommendedName>
        <fullName evidence="4">SNF7 family protein</fullName>
    </recommendedName>
</protein>
<name>A0A2S6BSM2_9PEZI</name>
<dbReference type="Proteomes" id="UP000237631">
    <property type="component" value="Unassembled WGS sequence"/>
</dbReference>